<name>A0ABV5TJY2_9ACTN</name>
<organism evidence="1 2">
    <name type="scientific">Streptosporangium vulgare</name>
    <dbReference type="NCBI Taxonomy" id="46190"/>
    <lineage>
        <taxon>Bacteria</taxon>
        <taxon>Bacillati</taxon>
        <taxon>Actinomycetota</taxon>
        <taxon>Actinomycetes</taxon>
        <taxon>Streptosporangiales</taxon>
        <taxon>Streptosporangiaceae</taxon>
        <taxon>Streptosporangium</taxon>
    </lineage>
</organism>
<dbReference type="EMBL" id="JBHMBS010000015">
    <property type="protein sequence ID" value="MFB9679417.1"/>
    <property type="molecule type" value="Genomic_DNA"/>
</dbReference>
<evidence type="ECO:0000313" key="1">
    <source>
        <dbReference type="EMBL" id="MFB9679417.1"/>
    </source>
</evidence>
<comment type="caution">
    <text evidence="1">The sequence shown here is derived from an EMBL/GenBank/DDBJ whole genome shotgun (WGS) entry which is preliminary data.</text>
</comment>
<evidence type="ECO:0008006" key="3">
    <source>
        <dbReference type="Google" id="ProtNLM"/>
    </source>
</evidence>
<gene>
    <name evidence="1" type="ORF">ACFFRH_28385</name>
</gene>
<protein>
    <recommendedName>
        <fullName evidence="3">Integrase</fullName>
    </recommendedName>
</protein>
<dbReference type="Proteomes" id="UP001589610">
    <property type="component" value="Unassembled WGS sequence"/>
</dbReference>
<reference evidence="1 2" key="1">
    <citation type="submission" date="2024-09" db="EMBL/GenBank/DDBJ databases">
        <authorList>
            <person name="Sun Q."/>
            <person name="Mori K."/>
        </authorList>
    </citation>
    <scope>NUCLEOTIDE SEQUENCE [LARGE SCALE GENOMIC DNA]</scope>
    <source>
        <strain evidence="1 2">JCM 3028</strain>
    </source>
</reference>
<evidence type="ECO:0000313" key="2">
    <source>
        <dbReference type="Proteomes" id="UP001589610"/>
    </source>
</evidence>
<accession>A0ABV5TJY2</accession>
<dbReference type="RefSeq" id="WP_344744518.1">
    <property type="nucleotide sequence ID" value="NZ_BAAAWW010000046.1"/>
</dbReference>
<keyword evidence="2" id="KW-1185">Reference proteome</keyword>
<sequence length="69" mass="7379">MPYRLGAGTGRATPTPPGTYATRYLPTRFREGGADHALLGHTSVETTARYPLPCLPIEVADLIGRALGR</sequence>
<proteinExistence type="predicted"/>